<dbReference type="GO" id="GO:0008251">
    <property type="term" value="F:tRNA-specific adenosine deaminase activity"/>
    <property type="evidence" value="ECO:0007669"/>
    <property type="project" value="TreeGrafter"/>
</dbReference>
<dbReference type="PANTHER" id="PTHR10910">
    <property type="entry name" value="EUKARYOTE SPECIFIC DSRNA BINDING PROTEIN"/>
    <property type="match status" value="1"/>
</dbReference>
<dbReference type="GO" id="GO:0003725">
    <property type="term" value="F:double-stranded RNA binding"/>
    <property type="evidence" value="ECO:0007669"/>
    <property type="project" value="TreeGrafter"/>
</dbReference>
<organism evidence="2 3">
    <name type="scientific">Trichomalopsis sarcophagae</name>
    <dbReference type="NCBI Taxonomy" id="543379"/>
    <lineage>
        <taxon>Eukaryota</taxon>
        <taxon>Metazoa</taxon>
        <taxon>Ecdysozoa</taxon>
        <taxon>Arthropoda</taxon>
        <taxon>Hexapoda</taxon>
        <taxon>Insecta</taxon>
        <taxon>Pterygota</taxon>
        <taxon>Neoptera</taxon>
        <taxon>Endopterygota</taxon>
        <taxon>Hymenoptera</taxon>
        <taxon>Apocrita</taxon>
        <taxon>Proctotrupomorpha</taxon>
        <taxon>Chalcidoidea</taxon>
        <taxon>Pteromalidae</taxon>
        <taxon>Pteromalinae</taxon>
        <taxon>Trichomalopsis</taxon>
    </lineage>
</organism>
<dbReference type="STRING" id="543379.A0A232EWL6"/>
<comment type="caution">
    <text evidence="2">The sequence shown here is derived from an EMBL/GenBank/DDBJ whole genome shotgun (WGS) entry which is preliminary data.</text>
</comment>
<dbReference type="SMART" id="SM00552">
    <property type="entry name" value="ADEAMc"/>
    <property type="match status" value="1"/>
</dbReference>
<dbReference type="PROSITE" id="PS50141">
    <property type="entry name" value="A_DEAMIN_EDITASE"/>
    <property type="match status" value="1"/>
</dbReference>
<dbReference type="InterPro" id="IPR002466">
    <property type="entry name" value="A_deamin"/>
</dbReference>
<sequence>MVYASREDEFALAVCTGDARRVLGRRESVGCRRGTVLGGREVSLSAVTATCWGTPDAQVGDGSGVLFQHVVSGRRCPLSHRRCTDIAGDVPGQRLLTMSCSDKIARWNVLGIQGALLSHFIEPIYFHSIVLGSLLNPSHMYRAVCGRIENTIQGLPPPYRLNKPLMSLITSSEVRQPGKAPNYSVNWTSGKKTPIRKTKSPPLPWPTLSKGAPSSVLYALELMFAAARASYMFAAARVSYMFATTRASYMFATARASYMFATA</sequence>
<proteinExistence type="predicted"/>
<name>A0A232EWL6_9HYME</name>
<dbReference type="GO" id="GO:0005730">
    <property type="term" value="C:nucleolus"/>
    <property type="evidence" value="ECO:0007669"/>
    <property type="project" value="TreeGrafter"/>
</dbReference>
<dbReference type="GO" id="GO:0003726">
    <property type="term" value="F:double-stranded RNA adenosine deaminase activity"/>
    <property type="evidence" value="ECO:0007669"/>
    <property type="project" value="TreeGrafter"/>
</dbReference>
<reference evidence="2 3" key="1">
    <citation type="journal article" date="2017" name="Curr. Biol.">
        <title>The Evolution of Venom by Co-option of Single-Copy Genes.</title>
        <authorList>
            <person name="Martinson E.O."/>
            <person name="Mrinalini"/>
            <person name="Kelkar Y.D."/>
            <person name="Chang C.H."/>
            <person name="Werren J.H."/>
        </authorList>
    </citation>
    <scope>NUCLEOTIDE SEQUENCE [LARGE SCALE GENOMIC DNA]</scope>
    <source>
        <strain evidence="2 3">Alberta</strain>
        <tissue evidence="2">Whole body</tissue>
    </source>
</reference>
<dbReference type="PANTHER" id="PTHR10910:SF62">
    <property type="entry name" value="AT07585P-RELATED"/>
    <property type="match status" value="1"/>
</dbReference>
<dbReference type="GO" id="GO:0006396">
    <property type="term" value="P:RNA processing"/>
    <property type="evidence" value="ECO:0007669"/>
    <property type="project" value="InterPro"/>
</dbReference>
<dbReference type="Proteomes" id="UP000215335">
    <property type="component" value="Unassembled WGS sequence"/>
</dbReference>
<feature type="domain" description="A to I editase" evidence="1">
    <location>
        <begin position="88"/>
        <end position="190"/>
    </location>
</feature>
<gene>
    <name evidence="2" type="ORF">TSAR_016332</name>
</gene>
<dbReference type="EMBL" id="NNAY01001853">
    <property type="protein sequence ID" value="OXU22721.1"/>
    <property type="molecule type" value="Genomic_DNA"/>
</dbReference>
<protein>
    <recommendedName>
        <fullName evidence="1">A to I editase domain-containing protein</fullName>
    </recommendedName>
</protein>
<dbReference type="GO" id="GO:0006382">
    <property type="term" value="P:adenosine to inosine editing"/>
    <property type="evidence" value="ECO:0007669"/>
    <property type="project" value="TreeGrafter"/>
</dbReference>
<evidence type="ECO:0000259" key="1">
    <source>
        <dbReference type="PROSITE" id="PS50141"/>
    </source>
</evidence>
<dbReference type="GO" id="GO:0005737">
    <property type="term" value="C:cytoplasm"/>
    <property type="evidence" value="ECO:0007669"/>
    <property type="project" value="TreeGrafter"/>
</dbReference>
<dbReference type="OrthoDB" id="10268011at2759"/>
<accession>A0A232EWL6</accession>
<evidence type="ECO:0000313" key="3">
    <source>
        <dbReference type="Proteomes" id="UP000215335"/>
    </source>
</evidence>
<dbReference type="Pfam" id="PF02137">
    <property type="entry name" value="A_deamin"/>
    <property type="match status" value="1"/>
</dbReference>
<dbReference type="AlphaFoldDB" id="A0A232EWL6"/>
<evidence type="ECO:0000313" key="2">
    <source>
        <dbReference type="EMBL" id="OXU22721.1"/>
    </source>
</evidence>
<keyword evidence="3" id="KW-1185">Reference proteome</keyword>